<feature type="compositionally biased region" description="Basic and acidic residues" evidence="1">
    <location>
        <begin position="1"/>
        <end position="15"/>
    </location>
</feature>
<reference evidence="3" key="1">
    <citation type="journal article" date="2015" name="Nat. Genet.">
        <title>The genome and transcriptome of the zoonotic hookworm Ancylostoma ceylanicum identify infection-specific gene families.</title>
        <authorList>
            <person name="Schwarz E.M."/>
            <person name="Hu Y."/>
            <person name="Antoshechkin I."/>
            <person name="Miller M.M."/>
            <person name="Sternberg P.W."/>
            <person name="Aroian R.V."/>
        </authorList>
    </citation>
    <scope>NUCLEOTIDE SEQUENCE</scope>
    <source>
        <strain evidence="3">HY135</strain>
    </source>
</reference>
<dbReference type="Proteomes" id="UP000024635">
    <property type="component" value="Unassembled WGS sequence"/>
</dbReference>
<sequence>MTVDSEFHTRIHPSDGPRLADCSAGDSTKTSIAAFVDVKPQDIRLATFGANCHGAPRGEKCGKPAQEHPYRVDKPAIRDGPISKRHLRRVQLRKERSKLRAGRCEEAGAAERRHRVGDRLYPGGVRIGRRDLQ</sequence>
<keyword evidence="3" id="KW-1185">Reference proteome</keyword>
<proteinExistence type="predicted"/>
<dbReference type="AlphaFoldDB" id="A0A016WI05"/>
<comment type="caution">
    <text evidence="2">The sequence shown here is derived from an EMBL/GenBank/DDBJ whole genome shotgun (WGS) entry which is preliminary data.</text>
</comment>
<organism evidence="2 3">
    <name type="scientific">Ancylostoma ceylanicum</name>
    <dbReference type="NCBI Taxonomy" id="53326"/>
    <lineage>
        <taxon>Eukaryota</taxon>
        <taxon>Metazoa</taxon>
        <taxon>Ecdysozoa</taxon>
        <taxon>Nematoda</taxon>
        <taxon>Chromadorea</taxon>
        <taxon>Rhabditida</taxon>
        <taxon>Rhabditina</taxon>
        <taxon>Rhabditomorpha</taxon>
        <taxon>Strongyloidea</taxon>
        <taxon>Ancylostomatidae</taxon>
        <taxon>Ancylostomatinae</taxon>
        <taxon>Ancylostoma</taxon>
    </lineage>
</organism>
<feature type="compositionally biased region" description="Basic and acidic residues" evidence="1">
    <location>
        <begin position="56"/>
        <end position="77"/>
    </location>
</feature>
<evidence type="ECO:0000313" key="3">
    <source>
        <dbReference type="Proteomes" id="UP000024635"/>
    </source>
</evidence>
<feature type="region of interest" description="Disordered" evidence="1">
    <location>
        <begin position="1"/>
        <end position="23"/>
    </location>
</feature>
<feature type="region of interest" description="Disordered" evidence="1">
    <location>
        <begin position="55"/>
        <end position="82"/>
    </location>
</feature>
<dbReference type="EMBL" id="JARK01000256">
    <property type="protein sequence ID" value="EYC39439.1"/>
    <property type="molecule type" value="Genomic_DNA"/>
</dbReference>
<gene>
    <name evidence="2" type="primary">Acey_s0656.g1219</name>
    <name evidence="2" type="ORF">Y032_0656g1219</name>
</gene>
<name>A0A016WI05_9BILA</name>
<evidence type="ECO:0000256" key="1">
    <source>
        <dbReference type="SAM" id="MobiDB-lite"/>
    </source>
</evidence>
<evidence type="ECO:0000313" key="2">
    <source>
        <dbReference type="EMBL" id="EYC39439.1"/>
    </source>
</evidence>
<protein>
    <submittedName>
        <fullName evidence="2">Uncharacterized protein</fullName>
    </submittedName>
</protein>
<accession>A0A016WI05</accession>